<keyword evidence="3" id="KW-0255">Endonuclease</keyword>
<name>A0ABY7YPN1_9HYPH</name>
<dbReference type="RefSeq" id="WP_282219396.1">
    <property type="nucleotide sequence ID" value="NZ_CP118246.1"/>
</dbReference>
<dbReference type="InterPro" id="IPR036691">
    <property type="entry name" value="Endo/exonu/phosph_ase_sf"/>
</dbReference>
<feature type="transmembrane region" description="Helical" evidence="1">
    <location>
        <begin position="67"/>
        <end position="88"/>
    </location>
</feature>
<sequence length="334" mass="36710">MSSIIKLLRLGLLSGALGGGAIAILAFFGFAVPAFDLFNHGQIFLLPASLLGVFIVAILLRGRRRLVAVGIVGLGLAASASILVPEYLAGVQQRPTEPRDRPVITMMTHNLFGLNYNMKEVLAAILADKPDIIVLQEYFGEQASDLDPLLKPAYPYSVRCRGGKRANIALYSKLKFEQVLDGNCPDNAYVTRRTAHITAKFTLKDGTAFTVMTTHMDWPLPIARQHDELDRLSAAVELVKGPLVLAGDFNSAPWAYALRGFIEGNGFTRQTLNLVTYPMRWYYFGAWRDTIPFLPLDQVLTRNGIVVHSLKAGQRTASDHLPVVFRFSVQAPAG</sequence>
<feature type="domain" description="Endonuclease/exonuclease/phosphatase" evidence="2">
    <location>
        <begin position="107"/>
        <end position="320"/>
    </location>
</feature>
<evidence type="ECO:0000313" key="4">
    <source>
        <dbReference type="Proteomes" id="UP001220530"/>
    </source>
</evidence>
<keyword evidence="3" id="KW-0540">Nuclease</keyword>
<gene>
    <name evidence="3" type="ORF">PSQ19_01900</name>
</gene>
<evidence type="ECO:0000313" key="3">
    <source>
        <dbReference type="EMBL" id="WDR02994.1"/>
    </source>
</evidence>
<accession>A0ABY7YPN1</accession>
<keyword evidence="3" id="KW-0378">Hydrolase</keyword>
<dbReference type="Gene3D" id="3.60.10.10">
    <property type="entry name" value="Endonuclease/exonuclease/phosphatase"/>
    <property type="match status" value="1"/>
</dbReference>
<feature type="transmembrane region" description="Helical" evidence="1">
    <location>
        <begin position="12"/>
        <end position="35"/>
    </location>
</feature>
<dbReference type="InterPro" id="IPR005135">
    <property type="entry name" value="Endo/exonuclease/phosphatase"/>
</dbReference>
<keyword evidence="1" id="KW-1133">Transmembrane helix</keyword>
<protein>
    <submittedName>
        <fullName evidence="3">Endonuclease/exonuclease/phosphatase family protein</fullName>
    </submittedName>
</protein>
<evidence type="ECO:0000259" key="2">
    <source>
        <dbReference type="Pfam" id="PF03372"/>
    </source>
</evidence>
<dbReference type="EMBL" id="CP118246">
    <property type="protein sequence ID" value="WDR02994.1"/>
    <property type="molecule type" value="Genomic_DNA"/>
</dbReference>
<dbReference type="Pfam" id="PF03372">
    <property type="entry name" value="Exo_endo_phos"/>
    <property type="match status" value="1"/>
</dbReference>
<feature type="transmembrane region" description="Helical" evidence="1">
    <location>
        <begin position="41"/>
        <end position="60"/>
    </location>
</feature>
<dbReference type="SUPFAM" id="SSF56219">
    <property type="entry name" value="DNase I-like"/>
    <property type="match status" value="1"/>
</dbReference>
<proteinExistence type="predicted"/>
<organism evidence="3 4">
    <name type="scientific">Devosia algicola</name>
    <dbReference type="NCBI Taxonomy" id="3026418"/>
    <lineage>
        <taxon>Bacteria</taxon>
        <taxon>Pseudomonadati</taxon>
        <taxon>Pseudomonadota</taxon>
        <taxon>Alphaproteobacteria</taxon>
        <taxon>Hyphomicrobiales</taxon>
        <taxon>Devosiaceae</taxon>
        <taxon>Devosia</taxon>
    </lineage>
</organism>
<keyword evidence="4" id="KW-1185">Reference proteome</keyword>
<keyword evidence="1" id="KW-0472">Membrane</keyword>
<keyword evidence="1" id="KW-0812">Transmembrane</keyword>
<dbReference type="Proteomes" id="UP001220530">
    <property type="component" value="Chromosome"/>
</dbReference>
<dbReference type="GO" id="GO:0004519">
    <property type="term" value="F:endonuclease activity"/>
    <property type="evidence" value="ECO:0007669"/>
    <property type="project" value="UniProtKB-KW"/>
</dbReference>
<evidence type="ECO:0000256" key="1">
    <source>
        <dbReference type="SAM" id="Phobius"/>
    </source>
</evidence>
<reference evidence="3 4" key="1">
    <citation type="submission" date="2023-02" db="EMBL/GenBank/DDBJ databases">
        <title>Devosia algicola sp. nov., isolated from the phycosphere of marine algae.</title>
        <authorList>
            <person name="Kim J.M."/>
            <person name="Lee J.K."/>
            <person name="Choi B.J."/>
            <person name="Bayburt H."/>
            <person name="Jeon C.O."/>
        </authorList>
    </citation>
    <scope>NUCLEOTIDE SEQUENCE [LARGE SCALE GENOMIC DNA]</scope>
    <source>
        <strain evidence="3 4">G20-9</strain>
    </source>
</reference>